<accession>A0A8J6QW18</accession>
<evidence type="ECO:0000313" key="1">
    <source>
        <dbReference type="EMBL" id="MBD1399258.1"/>
    </source>
</evidence>
<comment type="caution">
    <text evidence="1">The sequence shown here is derived from an EMBL/GenBank/DDBJ whole genome shotgun (WGS) entry which is preliminary data.</text>
</comment>
<dbReference type="AlphaFoldDB" id="A0A8J6QW18"/>
<name>A0A8J6QW18_9BACT</name>
<dbReference type="RefSeq" id="WP_191153530.1">
    <property type="nucleotide sequence ID" value="NZ_JACWUN010000001.1"/>
</dbReference>
<keyword evidence="2" id="KW-1185">Reference proteome</keyword>
<dbReference type="Proteomes" id="UP000632828">
    <property type="component" value="Unassembled WGS sequence"/>
</dbReference>
<gene>
    <name evidence="1" type="ORF">ICT70_01075</name>
</gene>
<dbReference type="EMBL" id="JACWUN010000001">
    <property type="protein sequence ID" value="MBD1399258.1"/>
    <property type="molecule type" value="Genomic_DNA"/>
</dbReference>
<organism evidence="1 2">
    <name type="scientific">Pelovirga terrestris</name>
    <dbReference type="NCBI Taxonomy" id="2771352"/>
    <lineage>
        <taxon>Bacteria</taxon>
        <taxon>Pseudomonadati</taxon>
        <taxon>Thermodesulfobacteriota</taxon>
        <taxon>Desulfuromonadia</taxon>
        <taxon>Geobacterales</taxon>
        <taxon>Geobacteraceae</taxon>
        <taxon>Pelovirga</taxon>
    </lineage>
</organism>
<sequence length="54" mass="6265">MTYLILTIFVVVAVLTIIGSVRLKVWEHHGRVVNGNWITEEERLHLMSRWGAGY</sequence>
<reference evidence="1" key="1">
    <citation type="submission" date="2020-09" db="EMBL/GenBank/DDBJ databases">
        <title>Pelobacter alkaliphilus sp. nov., a novel anaerobic arsenate-reducing bacterium from terrestrial mud volcano.</title>
        <authorList>
            <person name="Khomyakova M.A."/>
            <person name="Merkel A.Y."/>
            <person name="Slobodkin A.I."/>
        </authorList>
    </citation>
    <scope>NUCLEOTIDE SEQUENCE</scope>
    <source>
        <strain evidence="1">M08fum</strain>
    </source>
</reference>
<evidence type="ECO:0000313" key="2">
    <source>
        <dbReference type="Proteomes" id="UP000632828"/>
    </source>
</evidence>
<proteinExistence type="predicted"/>
<protein>
    <submittedName>
        <fullName evidence="1">Uncharacterized protein</fullName>
    </submittedName>
</protein>